<evidence type="ECO:0008006" key="3">
    <source>
        <dbReference type="Google" id="ProtNLM"/>
    </source>
</evidence>
<dbReference type="PATRIC" id="fig|742817.3.peg.2656"/>
<protein>
    <recommendedName>
        <fullName evidence="3">DUF4270 domain-containing protein</fullName>
    </recommendedName>
</protein>
<dbReference type="EMBL" id="ADMC01000026">
    <property type="protein sequence ID" value="EHP46116.1"/>
    <property type="molecule type" value="Genomic_DNA"/>
</dbReference>
<gene>
    <name evidence="1" type="ORF">HMPREF9449_02483</name>
</gene>
<name>H1DJP7_9BACT</name>
<dbReference type="AlphaFoldDB" id="H1DJP7"/>
<accession>H1DJP7</accession>
<sequence>MIICNIINMKNIILICFVIIYCSCTNDVTSIGHDLIYDEDFVAVERFPITQTSTVKLDSFATSTGSYTLLKNLMVGSAKDPFSGRTTVTPYFEIVPYGGTEIKNTYGYDSITFNFSYSGSIWGDTTAIQTYSVHQLKENPVPNSETDLLYNISTVEYHPEVLGTFDLLPSKRNLQKLYFRLDDKLGRTLFDMVKYNTEEIRNDALFIHYFKGLALIPAPNNTCVFTMSTLPDSLNVKLHFHDSDRSYTYSFAKSTEFNRYTFMHITNDAAGTPYSVLTDQMMNLSFQDAAWGNAALGQTLTQGLTGFMIKMELPIAPAGEKYRTIVKAEIELQPEQYANLDFSLPSTINLYQSNSENKVISPILDASGNAATGILYYNINTPEKNKYVINITDYYNALCLQPNALENNKVIISIPVNTMGTSYNRLTVDRIPVLKVYYAKYE</sequence>
<proteinExistence type="predicted"/>
<organism evidence="1 2">
    <name type="scientific">Odoribacter laneus YIT 12061</name>
    <dbReference type="NCBI Taxonomy" id="742817"/>
    <lineage>
        <taxon>Bacteria</taxon>
        <taxon>Pseudomonadati</taxon>
        <taxon>Bacteroidota</taxon>
        <taxon>Bacteroidia</taxon>
        <taxon>Bacteroidales</taxon>
        <taxon>Odoribacteraceae</taxon>
        <taxon>Odoribacter</taxon>
    </lineage>
</organism>
<evidence type="ECO:0000313" key="2">
    <source>
        <dbReference type="Proteomes" id="UP000004892"/>
    </source>
</evidence>
<keyword evidence="2" id="KW-1185">Reference proteome</keyword>
<dbReference type="HOGENOM" id="CLU_619405_0_0_10"/>
<comment type="caution">
    <text evidence="1">The sequence shown here is derived from an EMBL/GenBank/DDBJ whole genome shotgun (WGS) entry which is preliminary data.</text>
</comment>
<dbReference type="Proteomes" id="UP000004892">
    <property type="component" value="Unassembled WGS sequence"/>
</dbReference>
<dbReference type="eggNOG" id="ENOG502Z90P">
    <property type="taxonomic scope" value="Bacteria"/>
</dbReference>
<reference evidence="1 2" key="1">
    <citation type="submission" date="2012-01" db="EMBL/GenBank/DDBJ databases">
        <title>The Genome Sequence of Odoribacter laneus YIT 12061.</title>
        <authorList>
            <consortium name="The Broad Institute Genome Sequencing Platform"/>
            <person name="Earl A."/>
            <person name="Ward D."/>
            <person name="Feldgarden M."/>
            <person name="Gevers D."/>
            <person name="Morotomi M."/>
            <person name="Young S.K."/>
            <person name="Zeng Q."/>
            <person name="Gargeya S."/>
            <person name="Fitzgerald M."/>
            <person name="Haas B."/>
            <person name="Abouelleil A."/>
            <person name="Alvarado L."/>
            <person name="Arachchi H.M."/>
            <person name="Berlin A."/>
            <person name="Chapman S.B."/>
            <person name="Gearin G."/>
            <person name="Goldberg J."/>
            <person name="Griggs A."/>
            <person name="Gujja S."/>
            <person name="Hansen M."/>
            <person name="Heiman D."/>
            <person name="Howarth C."/>
            <person name="Larimer J."/>
            <person name="Lui A."/>
            <person name="MacDonald P.J.P."/>
            <person name="McCowen C."/>
            <person name="Montmayeur A."/>
            <person name="Murphy C."/>
            <person name="Neiman D."/>
            <person name="Pearson M."/>
            <person name="Priest M."/>
            <person name="Roberts A."/>
            <person name="Saif S."/>
            <person name="Shea T."/>
            <person name="Sisk P."/>
            <person name="Stolte C."/>
            <person name="Sykes S."/>
            <person name="Wortman J."/>
            <person name="Nusbaum C."/>
            <person name="Birren B."/>
        </authorList>
    </citation>
    <scope>NUCLEOTIDE SEQUENCE [LARGE SCALE GENOMIC DNA]</scope>
    <source>
        <strain evidence="1 2">YIT 12061</strain>
    </source>
</reference>
<dbReference type="STRING" id="742817.HMPREF9449_02483"/>
<evidence type="ECO:0000313" key="1">
    <source>
        <dbReference type="EMBL" id="EHP46116.1"/>
    </source>
</evidence>